<dbReference type="CDD" id="cd00054">
    <property type="entry name" value="EGF_CA"/>
    <property type="match status" value="1"/>
</dbReference>
<dbReference type="PROSITE" id="PS01187">
    <property type="entry name" value="EGF_CA"/>
    <property type="match status" value="1"/>
</dbReference>
<feature type="domain" description="EGF-like" evidence="4">
    <location>
        <begin position="103"/>
        <end position="133"/>
    </location>
</feature>
<gene>
    <name evidence="5" type="primary">WAK3_0</name>
    <name evidence="5" type="ORF">CK203_104717</name>
</gene>
<evidence type="ECO:0000313" key="6">
    <source>
        <dbReference type="Proteomes" id="UP000288805"/>
    </source>
</evidence>
<comment type="caution">
    <text evidence="5">The sequence shown here is derived from an EMBL/GenBank/DDBJ whole genome shotgun (WGS) entry which is preliminary data.</text>
</comment>
<proteinExistence type="predicted"/>
<organism evidence="5 6">
    <name type="scientific">Vitis vinifera</name>
    <name type="common">Grape</name>
    <dbReference type="NCBI Taxonomy" id="29760"/>
    <lineage>
        <taxon>Eukaryota</taxon>
        <taxon>Viridiplantae</taxon>
        <taxon>Streptophyta</taxon>
        <taxon>Embryophyta</taxon>
        <taxon>Tracheophyta</taxon>
        <taxon>Spermatophyta</taxon>
        <taxon>Magnoliopsida</taxon>
        <taxon>eudicotyledons</taxon>
        <taxon>Gunneridae</taxon>
        <taxon>Pentapetalae</taxon>
        <taxon>rosids</taxon>
        <taxon>Vitales</taxon>
        <taxon>Vitaceae</taxon>
        <taxon>Viteae</taxon>
        <taxon>Vitis</taxon>
    </lineage>
</organism>
<dbReference type="GO" id="GO:0016301">
    <property type="term" value="F:kinase activity"/>
    <property type="evidence" value="ECO:0007669"/>
    <property type="project" value="UniProtKB-KW"/>
</dbReference>
<dbReference type="SMART" id="SM00179">
    <property type="entry name" value="EGF_CA"/>
    <property type="match status" value="1"/>
</dbReference>
<evidence type="ECO:0000259" key="4">
    <source>
        <dbReference type="PROSITE" id="PS50026"/>
    </source>
</evidence>
<dbReference type="PANTHER" id="PTHR33491">
    <property type="entry name" value="OSJNBA0016N04.9 PROTEIN"/>
    <property type="match status" value="1"/>
</dbReference>
<dbReference type="EMBL" id="QGNW01001165">
    <property type="protein sequence ID" value="RVW52694.1"/>
    <property type="molecule type" value="Genomic_DNA"/>
</dbReference>
<keyword evidence="1 3" id="KW-0245">EGF-like domain</keyword>
<keyword evidence="5" id="KW-0808">Transferase</keyword>
<dbReference type="SUPFAM" id="SSF57196">
    <property type="entry name" value="EGF/Laminin"/>
    <property type="match status" value="1"/>
</dbReference>
<dbReference type="GO" id="GO:0005509">
    <property type="term" value="F:calcium ion binding"/>
    <property type="evidence" value="ECO:0007669"/>
    <property type="project" value="InterPro"/>
</dbReference>
<keyword evidence="5" id="KW-0675">Receptor</keyword>
<evidence type="ECO:0000256" key="3">
    <source>
        <dbReference type="PROSITE-ProRule" id="PRU00076"/>
    </source>
</evidence>
<comment type="caution">
    <text evidence="3">Lacks conserved residue(s) required for the propagation of feature annotation.</text>
</comment>
<evidence type="ECO:0000256" key="2">
    <source>
        <dbReference type="ARBA" id="ARBA00023157"/>
    </source>
</evidence>
<dbReference type="Gene3D" id="2.10.25.10">
    <property type="entry name" value="Laminin"/>
    <property type="match status" value="1"/>
</dbReference>
<dbReference type="PROSITE" id="PS50026">
    <property type="entry name" value="EGF_3"/>
    <property type="match status" value="1"/>
</dbReference>
<evidence type="ECO:0000256" key="1">
    <source>
        <dbReference type="ARBA" id="ARBA00022536"/>
    </source>
</evidence>
<dbReference type="AlphaFoldDB" id="A0A438EY83"/>
<dbReference type="Proteomes" id="UP000288805">
    <property type="component" value="Unassembled WGS sequence"/>
</dbReference>
<evidence type="ECO:0000313" key="5">
    <source>
        <dbReference type="EMBL" id="RVW52694.1"/>
    </source>
</evidence>
<name>A0A438EY83_VITVI</name>
<reference evidence="5 6" key="1">
    <citation type="journal article" date="2018" name="PLoS Genet.">
        <title>Population sequencing reveals clonal diversity and ancestral inbreeding in the grapevine cultivar Chardonnay.</title>
        <authorList>
            <person name="Roach M.J."/>
            <person name="Johnson D.L."/>
            <person name="Bohlmann J."/>
            <person name="van Vuuren H.J."/>
            <person name="Jones S.J."/>
            <person name="Pretorius I.S."/>
            <person name="Schmidt S.A."/>
            <person name="Borneman A.R."/>
        </authorList>
    </citation>
    <scope>NUCLEOTIDE SEQUENCE [LARGE SCALE GENOMIC DNA]</scope>
    <source>
        <strain evidence="6">cv. Chardonnay</strain>
        <tissue evidence="5">Leaf</tissue>
    </source>
</reference>
<dbReference type="InterPro" id="IPR001881">
    <property type="entry name" value="EGF-like_Ca-bd_dom"/>
</dbReference>
<dbReference type="Pfam" id="PF07645">
    <property type="entry name" value="EGF_CA"/>
    <property type="match status" value="1"/>
</dbReference>
<dbReference type="InterPro" id="IPR018097">
    <property type="entry name" value="EGF_Ca-bd_CS"/>
</dbReference>
<keyword evidence="2" id="KW-1015">Disulfide bond</keyword>
<protein>
    <submittedName>
        <fullName evidence="5">Wall-associated receptor kinase 3</fullName>
    </submittedName>
</protein>
<keyword evidence="5" id="KW-0418">Kinase</keyword>
<dbReference type="InterPro" id="IPR000742">
    <property type="entry name" value="EGF"/>
</dbReference>
<dbReference type="PROSITE" id="PS00010">
    <property type="entry name" value="ASX_HYDROXYL"/>
    <property type="match status" value="1"/>
</dbReference>
<dbReference type="InterPro" id="IPR000152">
    <property type="entry name" value="EGF-type_Asp/Asn_hydroxyl_site"/>
</dbReference>
<dbReference type="InterPro" id="IPR049883">
    <property type="entry name" value="NOTCH1_EGF-like"/>
</dbReference>
<accession>A0A438EY83</accession>
<sequence length="163" mass="18084">MLSTGPARGSAVARPQSQQIFAFVAEDGAFSFSSTDLLDLHKKTRVPTVLDWTIRDEKCDQAKENETTYACKDNRYCYNPDNGPGYRCNCSEGYEGNPYLPHDIDECEVDHPCNVTHTCQNLPGSYSCSCPCQLGMKVIAKKMAQAAVPYLAQSSNFLRLMLP</sequence>